<dbReference type="GO" id="GO:0030435">
    <property type="term" value="P:sporulation resulting in formation of a cellular spore"/>
    <property type="evidence" value="ECO:0007669"/>
    <property type="project" value="InterPro"/>
</dbReference>
<gene>
    <name evidence="3" type="ORF">EQM13_07250</name>
</gene>
<dbReference type="Pfam" id="PF08486">
    <property type="entry name" value="SpoIID"/>
    <property type="match status" value="1"/>
</dbReference>
<accession>A0A410QBK9</accession>
<reference evidence="4" key="1">
    <citation type="submission" date="2019-01" db="EMBL/GenBank/DDBJ databases">
        <title>Draft genomes of a novel of Sporanaerobacter strains.</title>
        <authorList>
            <person name="Ma S."/>
        </authorList>
    </citation>
    <scope>NUCLEOTIDE SEQUENCE [LARGE SCALE GENOMIC DNA]</scope>
    <source>
        <strain evidence="4">NJN-17</strain>
    </source>
</reference>
<dbReference type="PANTHER" id="PTHR30032:SF4">
    <property type="entry name" value="AMIDASE ENHANCER"/>
    <property type="match status" value="1"/>
</dbReference>
<dbReference type="AlphaFoldDB" id="A0A410QBK9"/>
<dbReference type="GO" id="GO:0030288">
    <property type="term" value="C:outer membrane-bounded periplasmic space"/>
    <property type="evidence" value="ECO:0007669"/>
    <property type="project" value="TreeGrafter"/>
</dbReference>
<evidence type="ECO:0000313" key="4">
    <source>
        <dbReference type="Proteomes" id="UP000287969"/>
    </source>
</evidence>
<keyword evidence="1" id="KW-0732">Signal</keyword>
<dbReference type="InterPro" id="IPR051922">
    <property type="entry name" value="Bact_Sporulation_Assoc"/>
</dbReference>
<dbReference type="InterPro" id="IPR013486">
    <property type="entry name" value="SpoIID/LytB"/>
</dbReference>
<dbReference type="InterPro" id="IPR013693">
    <property type="entry name" value="SpoIID/LytB_N"/>
</dbReference>
<evidence type="ECO:0000259" key="2">
    <source>
        <dbReference type="Pfam" id="PF08486"/>
    </source>
</evidence>
<feature type="signal peptide" evidence="1">
    <location>
        <begin position="1"/>
        <end position="25"/>
    </location>
</feature>
<dbReference type="NCBIfam" id="TIGR02669">
    <property type="entry name" value="SpoIID_LytB"/>
    <property type="match status" value="1"/>
</dbReference>
<feature type="domain" description="Sporulation stage II protein D amidase enhancer LytB N-terminal" evidence="2">
    <location>
        <begin position="134"/>
        <end position="223"/>
    </location>
</feature>
<protein>
    <submittedName>
        <fullName evidence="3">SpoIID/LytB domain-containing protein</fullName>
    </submittedName>
</protein>
<keyword evidence="4" id="KW-1185">Reference proteome</keyword>
<dbReference type="KEGG" id="spoa:EQM13_07250"/>
<dbReference type="Proteomes" id="UP000287969">
    <property type="component" value="Chromosome"/>
</dbReference>
<proteinExistence type="predicted"/>
<dbReference type="PANTHER" id="PTHR30032">
    <property type="entry name" value="N-ACETYLMURAMOYL-L-ALANINE AMIDASE-RELATED"/>
    <property type="match status" value="1"/>
</dbReference>
<evidence type="ECO:0000313" key="3">
    <source>
        <dbReference type="EMBL" id="QAT61386.1"/>
    </source>
</evidence>
<dbReference type="RefSeq" id="WP_128752337.1">
    <property type="nucleotide sequence ID" value="NZ_CP035282.1"/>
</dbReference>
<dbReference type="EMBL" id="CP035282">
    <property type="protein sequence ID" value="QAT61386.1"/>
    <property type="molecule type" value="Genomic_DNA"/>
</dbReference>
<name>A0A410QBK9_9FIRM</name>
<feature type="chain" id="PRO_5019361877" evidence="1">
    <location>
        <begin position="26"/>
        <end position="459"/>
    </location>
</feature>
<sequence>MMKKIFFVLLISLFAVSILPKFAFASDGQVEYVEVRITSSLKSSQKIKLSSSGRFLTGDFEELTPKTEFIDKDEIYIVPGEAEKINILDKDGNILMTMDSKEKIYFSSEDMNNSVLKVENNRYRGYIRFQRKGNDLIVINRVTLNDYLYGVVPREMPSSFPFEALKAQAVAARNFALKNVGKYSSEGYNLSDTTDCQVYGGMDAETEITNKAVDETKGIIAEYNGELIDAVYCSNSGGITEESGSAWAVDEPYLKSIEDSFSTDSPNSVWTAVFSESELKEKLKTKGINVGDINNLEVLETSSSGRVLKLKIVGSAGEYVLEKDKIRQVLGLNDIKSTLFTIAKSNGFGEGTKEVYAVDGTMDNPKTVNLNDANVINGDSKKTVSRGMVKRVVTSAGDKEISEPEEKNSGGDFVIEGKGYGHGVGMSQWGAKKMAEEGYKFEEILKYYYNGVDVVKEDM</sequence>
<evidence type="ECO:0000256" key="1">
    <source>
        <dbReference type="SAM" id="SignalP"/>
    </source>
</evidence>
<organism evidence="3 4">
    <name type="scientific">Acidilutibacter cellobiosedens</name>
    <dbReference type="NCBI Taxonomy" id="2507161"/>
    <lineage>
        <taxon>Bacteria</taxon>
        <taxon>Bacillati</taxon>
        <taxon>Bacillota</taxon>
        <taxon>Tissierellia</taxon>
        <taxon>Tissierellales</taxon>
        <taxon>Acidilutibacteraceae</taxon>
        <taxon>Acidilutibacter</taxon>
    </lineage>
</organism>
<dbReference type="OrthoDB" id="9794671at2"/>